<name>F6HK81_VITVI</name>
<keyword evidence="2" id="KW-1185">Reference proteome</keyword>
<accession>F6HK81</accession>
<gene>
    <name evidence="1" type="ordered locus">VIT_12s0035g00220</name>
</gene>
<sequence>MHGIIAPHTPRICSHPLITPLAAITLSGYADVCTSHHGSSVFWTPSRLPFSSCRHGSPLHHDAGGGRLPLRLTRGWRDKRRREGLFELCPHWLWAWLLRVFGCTHTITVHFSRVLSAESCKSFTIGNPLGCRGSACVEVMTTLHGSAPSLWRRAEGCVPPRGAIASARDLLKSTHFLLEPP</sequence>
<dbReference type="AlphaFoldDB" id="F6HK81"/>
<dbReference type="InParanoid" id="F6HK81"/>
<organism evidence="1 2">
    <name type="scientific">Vitis vinifera</name>
    <name type="common">Grape</name>
    <dbReference type="NCBI Taxonomy" id="29760"/>
    <lineage>
        <taxon>Eukaryota</taxon>
        <taxon>Viridiplantae</taxon>
        <taxon>Streptophyta</taxon>
        <taxon>Embryophyta</taxon>
        <taxon>Tracheophyta</taxon>
        <taxon>Spermatophyta</taxon>
        <taxon>Magnoliopsida</taxon>
        <taxon>eudicotyledons</taxon>
        <taxon>Gunneridae</taxon>
        <taxon>Pentapetalae</taxon>
        <taxon>rosids</taxon>
        <taxon>Vitales</taxon>
        <taxon>Vitaceae</taxon>
        <taxon>Viteae</taxon>
        <taxon>Vitis</taxon>
    </lineage>
</organism>
<proteinExistence type="predicted"/>
<dbReference type="EMBL" id="FN595990">
    <property type="protein sequence ID" value="CCB55084.1"/>
    <property type="molecule type" value="Genomic_DNA"/>
</dbReference>
<evidence type="ECO:0000313" key="1">
    <source>
        <dbReference type="EMBL" id="CCB55084.1"/>
    </source>
</evidence>
<dbReference type="PaxDb" id="29760-VIT_12s0035g00220.t01"/>
<protein>
    <submittedName>
        <fullName evidence="1">Uncharacterized protein</fullName>
    </submittedName>
</protein>
<evidence type="ECO:0000313" key="2">
    <source>
        <dbReference type="Proteomes" id="UP000009183"/>
    </source>
</evidence>
<reference evidence="2" key="1">
    <citation type="journal article" date="2007" name="Nature">
        <title>The grapevine genome sequence suggests ancestral hexaploidization in major angiosperm phyla.</title>
        <authorList>
            <consortium name="The French-Italian Public Consortium for Grapevine Genome Characterization."/>
            <person name="Jaillon O."/>
            <person name="Aury J.-M."/>
            <person name="Noel B."/>
            <person name="Policriti A."/>
            <person name="Clepet C."/>
            <person name="Casagrande A."/>
            <person name="Choisne N."/>
            <person name="Aubourg S."/>
            <person name="Vitulo N."/>
            <person name="Jubin C."/>
            <person name="Vezzi A."/>
            <person name="Legeai F."/>
            <person name="Hugueney P."/>
            <person name="Dasilva C."/>
            <person name="Horner D."/>
            <person name="Mica E."/>
            <person name="Jublot D."/>
            <person name="Poulain J."/>
            <person name="Bruyere C."/>
            <person name="Billault A."/>
            <person name="Segurens B."/>
            <person name="Gouyvenoux M."/>
            <person name="Ugarte E."/>
            <person name="Cattonaro F."/>
            <person name="Anthouard V."/>
            <person name="Vico V."/>
            <person name="Del Fabbro C."/>
            <person name="Alaux M."/>
            <person name="Di Gaspero G."/>
            <person name="Dumas V."/>
            <person name="Felice N."/>
            <person name="Paillard S."/>
            <person name="Juman I."/>
            <person name="Moroldo M."/>
            <person name="Scalabrin S."/>
            <person name="Canaguier A."/>
            <person name="Le Clainche I."/>
            <person name="Malacrida G."/>
            <person name="Durand E."/>
            <person name="Pesole G."/>
            <person name="Laucou V."/>
            <person name="Chatelet P."/>
            <person name="Merdinoglu D."/>
            <person name="Delledonne M."/>
            <person name="Pezzotti M."/>
            <person name="Lecharny A."/>
            <person name="Scarpelli C."/>
            <person name="Artiguenave F."/>
            <person name="Pe M.E."/>
            <person name="Valle G."/>
            <person name="Morgante M."/>
            <person name="Caboche M."/>
            <person name="Adam-Blondon A.-F."/>
            <person name="Weissenbach J."/>
            <person name="Quetier F."/>
            <person name="Wincker P."/>
        </authorList>
    </citation>
    <scope>NUCLEOTIDE SEQUENCE [LARGE SCALE GENOMIC DNA]</scope>
    <source>
        <strain evidence="2">cv. Pinot noir / PN40024</strain>
    </source>
</reference>
<dbReference type="HOGENOM" id="CLU_1491634_0_0_1"/>
<dbReference type="Proteomes" id="UP000009183">
    <property type="component" value="Chromosome 12"/>
</dbReference>